<proteinExistence type="predicted"/>
<keyword evidence="2" id="KW-1003">Cell membrane</keyword>
<dbReference type="Proteomes" id="UP000246635">
    <property type="component" value="Unassembled WGS sequence"/>
</dbReference>
<dbReference type="EMBL" id="QGTQ01000003">
    <property type="protein sequence ID" value="PWW06479.1"/>
    <property type="molecule type" value="Genomic_DNA"/>
</dbReference>
<name>A0A2V2Z1I1_9BACL</name>
<evidence type="ECO:0000256" key="1">
    <source>
        <dbReference type="ARBA" id="ARBA00004651"/>
    </source>
</evidence>
<dbReference type="InterPro" id="IPR005538">
    <property type="entry name" value="LrgA/CidA"/>
</dbReference>
<reference evidence="7 8" key="1">
    <citation type="submission" date="2018-05" db="EMBL/GenBank/DDBJ databases">
        <title>Genomic Encyclopedia of Type Strains, Phase III (KMG-III): the genomes of soil and plant-associated and newly described type strains.</title>
        <authorList>
            <person name="Whitman W."/>
        </authorList>
    </citation>
    <scope>NUCLEOTIDE SEQUENCE [LARGE SCALE GENOMIC DNA]</scope>
    <source>
        <strain evidence="7 8">CECT 5696</strain>
    </source>
</reference>
<keyword evidence="3 6" id="KW-0812">Transmembrane</keyword>
<evidence type="ECO:0000256" key="4">
    <source>
        <dbReference type="ARBA" id="ARBA00022989"/>
    </source>
</evidence>
<organism evidence="7 8">
    <name type="scientific">Paenibacillus cellulosilyticus</name>
    <dbReference type="NCBI Taxonomy" id="375489"/>
    <lineage>
        <taxon>Bacteria</taxon>
        <taxon>Bacillati</taxon>
        <taxon>Bacillota</taxon>
        <taxon>Bacilli</taxon>
        <taxon>Bacillales</taxon>
        <taxon>Paenibacillaceae</taxon>
        <taxon>Paenibacillus</taxon>
    </lineage>
</organism>
<dbReference type="PANTHER" id="PTHR33931">
    <property type="entry name" value="HOLIN-LIKE PROTEIN CIDA-RELATED"/>
    <property type="match status" value="1"/>
</dbReference>
<evidence type="ECO:0000256" key="6">
    <source>
        <dbReference type="SAM" id="Phobius"/>
    </source>
</evidence>
<evidence type="ECO:0000256" key="2">
    <source>
        <dbReference type="ARBA" id="ARBA00022475"/>
    </source>
</evidence>
<feature type="transmembrane region" description="Helical" evidence="6">
    <location>
        <begin position="33"/>
        <end position="53"/>
    </location>
</feature>
<comment type="subcellular location">
    <subcellularLocation>
        <location evidence="1">Cell membrane</location>
        <topology evidence="1">Multi-pass membrane protein</topology>
    </subcellularLocation>
</comment>
<sequence>MLTLKNLSLTIVQIALLSALAIGSDRAAQWLHLPVPGSIIGAIILFALLKSGIVRLQWIERGANWLLAQMLLFFIPPCVGIIQYEDIVRTNGLTLLIAVVIGTVVVMAAIALPSGLIKASKARRLGRRNEVSHS</sequence>
<evidence type="ECO:0000313" key="8">
    <source>
        <dbReference type="Proteomes" id="UP000246635"/>
    </source>
</evidence>
<evidence type="ECO:0000313" key="7">
    <source>
        <dbReference type="EMBL" id="PWW06479.1"/>
    </source>
</evidence>
<dbReference type="PANTHER" id="PTHR33931:SF2">
    <property type="entry name" value="HOLIN-LIKE PROTEIN CIDA"/>
    <property type="match status" value="1"/>
</dbReference>
<comment type="caution">
    <text evidence="7">The sequence shown here is derived from an EMBL/GenBank/DDBJ whole genome shotgun (WGS) entry which is preliminary data.</text>
</comment>
<feature type="transmembrane region" description="Helical" evidence="6">
    <location>
        <begin position="96"/>
        <end position="117"/>
    </location>
</feature>
<accession>A0A2V2Z1I1</accession>
<protein>
    <submittedName>
        <fullName evidence="7">Holin-like protein</fullName>
    </submittedName>
</protein>
<feature type="transmembrane region" description="Helical" evidence="6">
    <location>
        <begin position="65"/>
        <end position="84"/>
    </location>
</feature>
<dbReference type="OrthoDB" id="3176438at2"/>
<evidence type="ECO:0000256" key="3">
    <source>
        <dbReference type="ARBA" id="ARBA00022692"/>
    </source>
</evidence>
<evidence type="ECO:0000256" key="5">
    <source>
        <dbReference type="ARBA" id="ARBA00023136"/>
    </source>
</evidence>
<keyword evidence="5 6" id="KW-0472">Membrane</keyword>
<dbReference type="GO" id="GO:0005886">
    <property type="term" value="C:plasma membrane"/>
    <property type="evidence" value="ECO:0007669"/>
    <property type="project" value="UniProtKB-SubCell"/>
</dbReference>
<dbReference type="Pfam" id="PF03788">
    <property type="entry name" value="LrgA"/>
    <property type="match status" value="1"/>
</dbReference>
<gene>
    <name evidence="7" type="ORF">DFQ01_103382</name>
</gene>
<dbReference type="RefSeq" id="WP_110043152.1">
    <property type="nucleotide sequence ID" value="NZ_CP054612.1"/>
</dbReference>
<keyword evidence="8" id="KW-1185">Reference proteome</keyword>
<keyword evidence="4 6" id="KW-1133">Transmembrane helix</keyword>
<dbReference type="AlphaFoldDB" id="A0A2V2Z1I1"/>